<keyword evidence="7 12" id="KW-0812">Transmembrane</keyword>
<dbReference type="PRINTS" id="PR00344">
    <property type="entry name" value="BCTRLSENSOR"/>
</dbReference>
<evidence type="ECO:0000313" key="16">
    <source>
        <dbReference type="Proteomes" id="UP001523566"/>
    </source>
</evidence>
<evidence type="ECO:0000256" key="9">
    <source>
        <dbReference type="ARBA" id="ARBA00022989"/>
    </source>
</evidence>
<dbReference type="Pfam" id="PF06580">
    <property type="entry name" value="His_kinase"/>
    <property type="match status" value="1"/>
</dbReference>
<evidence type="ECO:0000313" key="15">
    <source>
        <dbReference type="EMBL" id="MCP1102010.1"/>
    </source>
</evidence>
<dbReference type="InterPro" id="IPR036890">
    <property type="entry name" value="HATPase_C_sf"/>
</dbReference>
<dbReference type="InterPro" id="IPR010559">
    <property type="entry name" value="Sig_transdc_His_kin_internal"/>
</dbReference>
<feature type="transmembrane region" description="Helical" evidence="12">
    <location>
        <begin position="21"/>
        <end position="43"/>
    </location>
</feature>
<dbReference type="PANTHER" id="PTHR34220">
    <property type="entry name" value="SENSOR HISTIDINE KINASE YPDA"/>
    <property type="match status" value="1"/>
</dbReference>
<reference evidence="15 16" key="1">
    <citation type="journal article" date="2022" name="Genome Biol. Evol.">
        <title>Host diet, physiology and behaviors set the stage for Lachnospiraceae cladogenesis.</title>
        <authorList>
            <person name="Vera-Ponce De Leon A."/>
            <person name="Schneider M."/>
            <person name="Jahnes B.C."/>
            <person name="Sadowski V."/>
            <person name="Camuy-Velez L.A."/>
            <person name="Duan J."/>
            <person name="Sabree Z.L."/>
        </authorList>
    </citation>
    <scope>NUCLEOTIDE SEQUENCE [LARGE SCALE GENOMIC DNA]</scope>
    <source>
        <strain evidence="15 16">PAL113</strain>
    </source>
</reference>
<dbReference type="SUPFAM" id="SSF55874">
    <property type="entry name" value="ATPase domain of HSP90 chaperone/DNA topoisomerase II/histidine kinase"/>
    <property type="match status" value="1"/>
</dbReference>
<proteinExistence type="predicted"/>
<dbReference type="GO" id="GO:0016301">
    <property type="term" value="F:kinase activity"/>
    <property type="evidence" value="ECO:0007669"/>
    <property type="project" value="UniProtKB-KW"/>
</dbReference>
<dbReference type="EMBL" id="JAMZFW010000007">
    <property type="protein sequence ID" value="MCP1102010.1"/>
    <property type="molecule type" value="Genomic_DNA"/>
</dbReference>
<comment type="catalytic activity">
    <reaction evidence="1">
        <text>ATP + protein L-histidine = ADP + protein N-phospho-L-histidine.</text>
        <dbReference type="EC" id="2.7.13.3"/>
    </reaction>
</comment>
<evidence type="ECO:0000256" key="12">
    <source>
        <dbReference type="SAM" id="Phobius"/>
    </source>
</evidence>
<evidence type="ECO:0000256" key="3">
    <source>
        <dbReference type="ARBA" id="ARBA00012438"/>
    </source>
</evidence>
<keyword evidence="4" id="KW-1003">Cell membrane</keyword>
<protein>
    <recommendedName>
        <fullName evidence="3">histidine kinase</fullName>
        <ecNumber evidence="3">2.7.13.3</ecNumber>
    </recommendedName>
</protein>
<gene>
    <name evidence="15" type="ORF">NK125_06210</name>
</gene>
<feature type="domain" description="Histidine kinase" evidence="13">
    <location>
        <begin position="485"/>
        <end position="594"/>
    </location>
</feature>
<dbReference type="Pfam" id="PF00672">
    <property type="entry name" value="HAMP"/>
    <property type="match status" value="1"/>
</dbReference>
<dbReference type="RefSeq" id="WP_262065799.1">
    <property type="nucleotide sequence ID" value="NZ_JAMXOD010000007.1"/>
</dbReference>
<evidence type="ECO:0000259" key="13">
    <source>
        <dbReference type="PROSITE" id="PS50109"/>
    </source>
</evidence>
<evidence type="ECO:0000256" key="4">
    <source>
        <dbReference type="ARBA" id="ARBA00022475"/>
    </source>
</evidence>
<dbReference type="InterPro" id="IPR003594">
    <property type="entry name" value="HATPase_dom"/>
</dbReference>
<dbReference type="SUPFAM" id="SSF158472">
    <property type="entry name" value="HAMP domain-like"/>
    <property type="match status" value="1"/>
</dbReference>
<dbReference type="PROSITE" id="PS50885">
    <property type="entry name" value="HAMP"/>
    <property type="match status" value="1"/>
</dbReference>
<evidence type="ECO:0000256" key="2">
    <source>
        <dbReference type="ARBA" id="ARBA00004651"/>
    </source>
</evidence>
<dbReference type="Gene3D" id="3.30.565.10">
    <property type="entry name" value="Histidine kinase-like ATPase, C-terminal domain"/>
    <property type="match status" value="1"/>
</dbReference>
<dbReference type="EC" id="2.7.13.3" evidence="3"/>
<dbReference type="InterPro" id="IPR005467">
    <property type="entry name" value="His_kinase_dom"/>
</dbReference>
<evidence type="ECO:0000256" key="10">
    <source>
        <dbReference type="ARBA" id="ARBA00023012"/>
    </source>
</evidence>
<dbReference type="Pfam" id="PF02743">
    <property type="entry name" value="dCache_1"/>
    <property type="match status" value="1"/>
</dbReference>
<keyword evidence="16" id="KW-1185">Reference proteome</keyword>
<dbReference type="Gene3D" id="3.30.450.20">
    <property type="entry name" value="PAS domain"/>
    <property type="match status" value="1"/>
</dbReference>
<dbReference type="CDD" id="cd12912">
    <property type="entry name" value="PDC2_MCP_like"/>
    <property type="match status" value="1"/>
</dbReference>
<sequence length="608" mass="69556">MKNLPRTFEGLKKTYQKRSMQFILSLSFTFVAIVIIFGIGIGFSRQYKEAANQLTEKNNTNTLNQMNLNLNNYLHNMMSLSNTFYYGIIKNTDFGKDDLRMVTDSMRLLYDSQESSLVSMSVFDGEGKVVAGQPFSKLKKRALPNEEEWFKKASSQIENVHFSTPHVEKIFINPDNVYHWVVSLSRSVELTVDGNTQPGVILVNMNFSGIEQICKNVDFGESGYVYIVDDKGEIIYHPRQQLIYGNIIEENAKEAAQYSDGTHMETFQGEERQITIKTVGYTGWKIVGVSPVSDFASIYTKNTYIIWLVVIVGMILLFFINLFVSSRVSTPIKKLEKSVQEIENMRLDTRISISGSYEVRHLGKTLQSMVDNMKRLMDDIVKEQEGKRISEMDALQSQINPHFLYNTLDSVVWMIENERYEGAIVMITALAKLFRISLSKGKNIITIGGELQHVENYLIIQNVRYKNKFVYHINVKEELLLCGTIKLIIQPIVENAIYHGMEYMDGEGVIDINVYEKEDGLYIDVEDNGPGMQEEMVEEINQGTLRSTREKGSGIGIANVRERIHLYVGQEYGLTVFSEPDEGTLVQVHLPKLTLEEFEERAGNRYEK</sequence>
<evidence type="ECO:0000256" key="8">
    <source>
        <dbReference type="ARBA" id="ARBA00022777"/>
    </source>
</evidence>
<dbReference type="Gene3D" id="6.10.340.10">
    <property type="match status" value="1"/>
</dbReference>
<keyword evidence="9 12" id="KW-1133">Transmembrane helix</keyword>
<evidence type="ECO:0000256" key="5">
    <source>
        <dbReference type="ARBA" id="ARBA00022553"/>
    </source>
</evidence>
<dbReference type="InterPro" id="IPR003660">
    <property type="entry name" value="HAMP_dom"/>
</dbReference>
<keyword evidence="11 12" id="KW-0472">Membrane</keyword>
<evidence type="ECO:0000259" key="14">
    <source>
        <dbReference type="PROSITE" id="PS50885"/>
    </source>
</evidence>
<feature type="domain" description="HAMP" evidence="14">
    <location>
        <begin position="326"/>
        <end position="378"/>
    </location>
</feature>
<accession>A0ABT1E858</accession>
<dbReference type="Proteomes" id="UP001523566">
    <property type="component" value="Unassembled WGS sequence"/>
</dbReference>
<dbReference type="CDD" id="cd06225">
    <property type="entry name" value="HAMP"/>
    <property type="match status" value="1"/>
</dbReference>
<name>A0ABT1E858_9FIRM</name>
<dbReference type="PANTHER" id="PTHR34220:SF7">
    <property type="entry name" value="SENSOR HISTIDINE KINASE YPDA"/>
    <property type="match status" value="1"/>
</dbReference>
<dbReference type="InterPro" id="IPR050640">
    <property type="entry name" value="Bact_2-comp_sensor_kinase"/>
</dbReference>
<dbReference type="SMART" id="SM00387">
    <property type="entry name" value="HATPase_c"/>
    <property type="match status" value="1"/>
</dbReference>
<keyword evidence="10" id="KW-0902">Two-component regulatory system</keyword>
<evidence type="ECO:0000256" key="7">
    <source>
        <dbReference type="ARBA" id="ARBA00022692"/>
    </source>
</evidence>
<keyword evidence="6" id="KW-0808">Transferase</keyword>
<dbReference type="InterPro" id="IPR033479">
    <property type="entry name" value="dCache_1"/>
</dbReference>
<dbReference type="SMART" id="SM00304">
    <property type="entry name" value="HAMP"/>
    <property type="match status" value="1"/>
</dbReference>
<comment type="subcellular location">
    <subcellularLocation>
        <location evidence="2">Cell membrane</location>
        <topology evidence="2">Multi-pass membrane protein</topology>
    </subcellularLocation>
</comment>
<keyword evidence="8 15" id="KW-0418">Kinase</keyword>
<comment type="caution">
    <text evidence="15">The sequence shown here is derived from an EMBL/GenBank/DDBJ whole genome shotgun (WGS) entry which is preliminary data.</text>
</comment>
<evidence type="ECO:0000256" key="1">
    <source>
        <dbReference type="ARBA" id="ARBA00000085"/>
    </source>
</evidence>
<dbReference type="Pfam" id="PF02518">
    <property type="entry name" value="HATPase_c"/>
    <property type="match status" value="1"/>
</dbReference>
<evidence type="ECO:0000256" key="11">
    <source>
        <dbReference type="ARBA" id="ARBA00023136"/>
    </source>
</evidence>
<feature type="transmembrane region" description="Helical" evidence="12">
    <location>
        <begin position="304"/>
        <end position="324"/>
    </location>
</feature>
<evidence type="ECO:0000256" key="6">
    <source>
        <dbReference type="ARBA" id="ARBA00022679"/>
    </source>
</evidence>
<keyword evidence="5" id="KW-0597">Phosphoprotein</keyword>
<dbReference type="InterPro" id="IPR004358">
    <property type="entry name" value="Sig_transdc_His_kin-like_C"/>
</dbReference>
<dbReference type="PROSITE" id="PS50109">
    <property type="entry name" value="HIS_KIN"/>
    <property type="match status" value="1"/>
</dbReference>
<organism evidence="15 16">
    <name type="scientific">Aequitasia blattaphilus</name>
    <dbReference type="NCBI Taxonomy" id="2949332"/>
    <lineage>
        <taxon>Bacteria</taxon>
        <taxon>Bacillati</taxon>
        <taxon>Bacillota</taxon>
        <taxon>Clostridia</taxon>
        <taxon>Lachnospirales</taxon>
        <taxon>Lachnospiraceae</taxon>
        <taxon>Aequitasia</taxon>
    </lineage>
</organism>